<proteinExistence type="predicted"/>
<protein>
    <submittedName>
        <fullName evidence="1">Uncharacterized protein</fullName>
    </submittedName>
</protein>
<sequence>MKAALIVMTIMGCDDSATQCHYIDTVDRSWQTVSLCDAQAETYINRHQNKNYPVIVAVCESSGDRITADVAKPAPDATPADNTLAATEAPVPAETTEAKQGLAARTLNFVKKAIPDKAALKAAVTTPVRYAEDGYSWVVKRFTK</sequence>
<dbReference type="RefSeq" id="WP_160859335.1">
    <property type="nucleotide sequence ID" value="NZ_WUMK01000004.1"/>
</dbReference>
<dbReference type="Proteomes" id="UP000435802">
    <property type="component" value="Unassembled WGS sequence"/>
</dbReference>
<dbReference type="AlphaFoldDB" id="A0A6N8S9K6"/>
<organism evidence="1 2">
    <name type="scientific">Shinella kummerowiae</name>
    <dbReference type="NCBI Taxonomy" id="417745"/>
    <lineage>
        <taxon>Bacteria</taxon>
        <taxon>Pseudomonadati</taxon>
        <taxon>Pseudomonadota</taxon>
        <taxon>Alphaproteobacteria</taxon>
        <taxon>Hyphomicrobiales</taxon>
        <taxon>Rhizobiaceae</taxon>
        <taxon>Shinella</taxon>
    </lineage>
</organism>
<dbReference type="EMBL" id="WUMK01000004">
    <property type="protein sequence ID" value="MXN45754.1"/>
    <property type="molecule type" value="Genomic_DNA"/>
</dbReference>
<evidence type="ECO:0000313" key="1">
    <source>
        <dbReference type="EMBL" id="MXN45754.1"/>
    </source>
</evidence>
<gene>
    <name evidence="1" type="ORF">GR138_11175</name>
</gene>
<accession>A0A6N8S9K6</accession>
<comment type="caution">
    <text evidence="1">The sequence shown here is derived from an EMBL/GenBank/DDBJ whole genome shotgun (WGS) entry which is preliminary data.</text>
</comment>
<evidence type="ECO:0000313" key="2">
    <source>
        <dbReference type="Proteomes" id="UP000435802"/>
    </source>
</evidence>
<keyword evidence="2" id="KW-1185">Reference proteome</keyword>
<name>A0A6N8S9K6_9HYPH</name>
<dbReference type="OrthoDB" id="7916376at2"/>
<reference evidence="1 2" key="1">
    <citation type="submission" date="2019-12" db="EMBL/GenBank/DDBJ databases">
        <title>Shinella kummerowiae sp. nov., a symbiotic bacterium isolated from root nodules of the herbal legume Kummerowia stipulacea.</title>
        <authorList>
            <person name="Gao J."/>
        </authorList>
    </citation>
    <scope>NUCLEOTIDE SEQUENCE [LARGE SCALE GENOMIC DNA]</scope>
    <source>
        <strain evidence="1 2">CCBAU 25048</strain>
    </source>
</reference>